<keyword evidence="3" id="KW-1185">Reference proteome</keyword>
<accession>A0AAW2YXZ4</accession>
<name>A0AAW2YXZ4_9EUKA</name>
<sequence>MNIDILIPETIESVNKTTLSDFSANEIQDAYRKCLIEERRHRIDLQNKLYQFSMQMEKLQKQLFEKVAFHLTDQALTTIAKDQKTLQEKNISLEEKIEKLKSKQSSSLLFAKSSSKPIRAPSIADYASSRQPQSRKTFNFGSLPKTSSNFLGLIKEQDDALLSRSFVEKKQPTEEIISKSIPIIQPKESICEQLLDEGQNKQLEELQIQHQNLIDQNKICNNRIEELQTRSKQLLERANFLEKDNKRLTLEASSQKQEREDSSRKVLELEELVHQNEEELKTLRKSNLEKEEDNSLLSRKMLIMKQEMSIVKLQLRKFNVYRVRSFLPNSQAVIVLHKNPQNGIIMLTVDVNNSALLVAPISAIIRVIPDGTNPKRFSVIFYNNVTEVFDSDNRSELLDTIKEFRNADENNMYTMKNKNKINIR</sequence>
<dbReference type="EMBL" id="JAOPGA020000734">
    <property type="protein sequence ID" value="KAL0481147.1"/>
    <property type="molecule type" value="Genomic_DNA"/>
</dbReference>
<evidence type="ECO:0000256" key="1">
    <source>
        <dbReference type="SAM" id="Coils"/>
    </source>
</evidence>
<feature type="coiled-coil region" evidence="1">
    <location>
        <begin position="196"/>
        <end position="293"/>
    </location>
</feature>
<dbReference type="AlphaFoldDB" id="A0AAW2YXZ4"/>
<protein>
    <submittedName>
        <fullName evidence="2">Acyl-(Acyl-carrier-protein)-UDP-N-acetylglucosamine O-acyltransferase</fullName>
    </submittedName>
</protein>
<reference evidence="2 3" key="1">
    <citation type="submission" date="2024-03" db="EMBL/GenBank/DDBJ databases">
        <title>The Acrasis kona genome and developmental transcriptomes reveal deep origins of eukaryotic multicellular pathways.</title>
        <authorList>
            <person name="Sheikh S."/>
            <person name="Fu C.-J."/>
            <person name="Brown M.W."/>
            <person name="Baldauf S.L."/>
        </authorList>
    </citation>
    <scope>NUCLEOTIDE SEQUENCE [LARGE SCALE GENOMIC DNA]</scope>
    <source>
        <strain evidence="2 3">ATCC MYA-3509</strain>
    </source>
</reference>
<comment type="caution">
    <text evidence="2">The sequence shown here is derived from an EMBL/GenBank/DDBJ whole genome shotgun (WGS) entry which is preliminary data.</text>
</comment>
<organism evidence="2 3">
    <name type="scientific">Acrasis kona</name>
    <dbReference type="NCBI Taxonomy" id="1008807"/>
    <lineage>
        <taxon>Eukaryota</taxon>
        <taxon>Discoba</taxon>
        <taxon>Heterolobosea</taxon>
        <taxon>Tetramitia</taxon>
        <taxon>Eutetramitia</taxon>
        <taxon>Acrasidae</taxon>
        <taxon>Acrasis</taxon>
    </lineage>
</organism>
<dbReference type="Proteomes" id="UP001431209">
    <property type="component" value="Unassembled WGS sequence"/>
</dbReference>
<keyword evidence="1" id="KW-0175">Coiled coil</keyword>
<proteinExistence type="predicted"/>
<evidence type="ECO:0000313" key="3">
    <source>
        <dbReference type="Proteomes" id="UP001431209"/>
    </source>
</evidence>
<evidence type="ECO:0000313" key="2">
    <source>
        <dbReference type="EMBL" id="KAL0481147.1"/>
    </source>
</evidence>
<feature type="coiled-coil region" evidence="1">
    <location>
        <begin position="42"/>
        <end position="103"/>
    </location>
</feature>
<gene>
    <name evidence="2" type="ORF">AKO1_012617</name>
</gene>